<feature type="non-terminal residue" evidence="2">
    <location>
        <position position="278"/>
    </location>
</feature>
<feature type="non-terminal residue" evidence="2">
    <location>
        <position position="1"/>
    </location>
</feature>
<keyword evidence="1" id="KW-1133">Transmembrane helix</keyword>
<reference evidence="2" key="1">
    <citation type="journal article" date="2014" name="Front. Microbiol.">
        <title>High frequency of phylogenetically diverse reductive dehalogenase-homologous genes in deep subseafloor sedimentary metagenomes.</title>
        <authorList>
            <person name="Kawai M."/>
            <person name="Futagami T."/>
            <person name="Toyoda A."/>
            <person name="Takaki Y."/>
            <person name="Nishi S."/>
            <person name="Hori S."/>
            <person name="Arai W."/>
            <person name="Tsubouchi T."/>
            <person name="Morono Y."/>
            <person name="Uchiyama I."/>
            <person name="Ito T."/>
            <person name="Fujiyama A."/>
            <person name="Inagaki F."/>
            <person name="Takami H."/>
        </authorList>
    </citation>
    <scope>NUCLEOTIDE SEQUENCE</scope>
    <source>
        <strain evidence="2">Expedition CK06-06</strain>
    </source>
</reference>
<protein>
    <recommendedName>
        <fullName evidence="3">CARDB domain-containing protein</fullName>
    </recommendedName>
</protein>
<name>X1CFJ3_9ZZZZ</name>
<sequence>TFIINIFDKNFVSSYDEFIESFSLKINSKFSDIKIAPNIPIYGQKFNISSALTTELGNKIPNKNVSIQFLNDNIWENFSSQISGINGTTNFEIDTLSLQPEDEFKFRLSWQGDQFTSAISQNITVSMFRAFNNISLRILSNVDQMFKNEPSTIQILLYNIGNSELNVSIPDISIEISPVLTYSIVQIDYLALAKFKPGDITEILIKIDVTTLDQMSILVSIEAINEVTQEEVSFETSKMFDIYAPILEDLVFGYFTLIMIGIFVLVWAVMYVYVRRQS</sequence>
<organism evidence="2">
    <name type="scientific">marine sediment metagenome</name>
    <dbReference type="NCBI Taxonomy" id="412755"/>
    <lineage>
        <taxon>unclassified sequences</taxon>
        <taxon>metagenomes</taxon>
        <taxon>ecological metagenomes</taxon>
    </lineage>
</organism>
<evidence type="ECO:0000256" key="1">
    <source>
        <dbReference type="SAM" id="Phobius"/>
    </source>
</evidence>
<dbReference type="AlphaFoldDB" id="X1CFJ3"/>
<keyword evidence="1" id="KW-0812">Transmembrane</keyword>
<dbReference type="EMBL" id="BART01026281">
    <property type="protein sequence ID" value="GAG95018.1"/>
    <property type="molecule type" value="Genomic_DNA"/>
</dbReference>
<comment type="caution">
    <text evidence="2">The sequence shown here is derived from an EMBL/GenBank/DDBJ whole genome shotgun (WGS) entry which is preliminary data.</text>
</comment>
<evidence type="ECO:0008006" key="3">
    <source>
        <dbReference type="Google" id="ProtNLM"/>
    </source>
</evidence>
<evidence type="ECO:0000313" key="2">
    <source>
        <dbReference type="EMBL" id="GAG95018.1"/>
    </source>
</evidence>
<gene>
    <name evidence="2" type="ORF">S01H4_46933</name>
</gene>
<accession>X1CFJ3</accession>
<keyword evidence="1" id="KW-0472">Membrane</keyword>
<feature type="transmembrane region" description="Helical" evidence="1">
    <location>
        <begin position="251"/>
        <end position="274"/>
    </location>
</feature>
<proteinExistence type="predicted"/>